<dbReference type="Proteomes" id="UP001194469">
    <property type="component" value="Unassembled WGS sequence"/>
</dbReference>
<reference evidence="3 4" key="1">
    <citation type="submission" date="2019-08" db="EMBL/GenBank/DDBJ databases">
        <authorList>
            <person name="Luo N."/>
        </authorList>
    </citation>
    <scope>NUCLEOTIDE SEQUENCE [LARGE SCALE GENOMIC DNA]</scope>
    <source>
        <strain evidence="3 4">NCIMB 9442</strain>
    </source>
</reference>
<dbReference type="Pfam" id="PF13435">
    <property type="entry name" value="Cytochrome_C554"/>
    <property type="match status" value="1"/>
</dbReference>
<evidence type="ECO:0000256" key="1">
    <source>
        <dbReference type="ARBA" id="ARBA00022729"/>
    </source>
</evidence>
<dbReference type="PANTHER" id="PTHR35038">
    <property type="entry name" value="DISSIMILATORY SULFITE REDUCTASE SIRA"/>
    <property type="match status" value="1"/>
</dbReference>
<comment type="caution">
    <text evidence="3">The sequence shown here is derived from an EMBL/GenBank/DDBJ whole genome shotgun (WGS) entry which is preliminary data.</text>
</comment>
<gene>
    <name evidence="3" type="ORF">FVW20_06635</name>
</gene>
<dbReference type="PANTHER" id="PTHR35038:SF8">
    <property type="entry name" value="C-TYPE POLYHEME CYTOCHROME OMCC"/>
    <property type="match status" value="1"/>
</dbReference>
<accession>A0ABS0J2Q2</accession>
<keyword evidence="1" id="KW-0732">Signal</keyword>
<dbReference type="Gene3D" id="1.10.1130.10">
    <property type="entry name" value="Flavocytochrome C3, Chain A"/>
    <property type="match status" value="1"/>
</dbReference>
<dbReference type="InterPro" id="IPR036280">
    <property type="entry name" value="Multihaem_cyt_sf"/>
</dbReference>
<dbReference type="SUPFAM" id="SSF48695">
    <property type="entry name" value="Multiheme cytochromes"/>
    <property type="match status" value="1"/>
</dbReference>
<dbReference type="RefSeq" id="WP_196608816.1">
    <property type="nucleotide sequence ID" value="NZ_VRYY01000153.1"/>
</dbReference>
<evidence type="ECO:0000259" key="2">
    <source>
        <dbReference type="Pfam" id="PF13435"/>
    </source>
</evidence>
<dbReference type="InterPro" id="IPR023155">
    <property type="entry name" value="Cyt_c-552/4"/>
</dbReference>
<organism evidence="3 4">
    <name type="scientific">Nitratidesulfovibrio oxamicus</name>
    <dbReference type="NCBI Taxonomy" id="32016"/>
    <lineage>
        <taxon>Bacteria</taxon>
        <taxon>Pseudomonadati</taxon>
        <taxon>Thermodesulfobacteriota</taxon>
        <taxon>Desulfovibrionia</taxon>
        <taxon>Desulfovibrionales</taxon>
        <taxon>Desulfovibrionaceae</taxon>
        <taxon>Nitratidesulfovibrio</taxon>
    </lineage>
</organism>
<name>A0ABS0J2Q2_9BACT</name>
<dbReference type="EMBL" id="VRYY01000153">
    <property type="protein sequence ID" value="MBG3876712.1"/>
    <property type="molecule type" value="Genomic_DNA"/>
</dbReference>
<protein>
    <submittedName>
        <fullName evidence="3">Cytochrome C</fullName>
    </submittedName>
</protein>
<evidence type="ECO:0000313" key="4">
    <source>
        <dbReference type="Proteomes" id="UP001194469"/>
    </source>
</evidence>
<feature type="domain" description="Cytochrome c-552/4" evidence="2">
    <location>
        <begin position="77"/>
        <end position="150"/>
    </location>
</feature>
<proteinExistence type="predicted"/>
<sequence length="196" mass="20277">MRLTVPAVVCRRPNSIQSPIQPAAPASARSLSPASARALSVPLAAVLLAGLLVLVGAGQPVSTALAAEARSYVGTDACAPCHADQHATFRKYAKKSKSAHSVQVMAPKLSREEVQGCYACHTTGYGKPGGFVSFEATPHLADAGCEVCHGPGSAHVDSGGDVSLIDKPTMEGCVACHNEQRVRSFNFKPLLHGGAH</sequence>
<keyword evidence="4" id="KW-1185">Reference proteome</keyword>
<dbReference type="InterPro" id="IPR051829">
    <property type="entry name" value="Multiheme_Cytochr_ET"/>
</dbReference>
<evidence type="ECO:0000313" key="3">
    <source>
        <dbReference type="EMBL" id="MBG3876712.1"/>
    </source>
</evidence>